<proteinExistence type="predicted"/>
<sequence length="96" mass="11125">MNISNNMITEYEISMQSAERRVFDLLNSMEWQLQSEKVAILIHPEGVHRCKWDSQSSATHLIARVKEGIMKFFDDLRSYAAKDLKLSFSDSLTGWV</sequence>
<reference evidence="1" key="1">
    <citation type="submission" date="2021-06" db="EMBL/GenBank/DDBJ databases">
        <title>Parelaphostrongylus tenuis whole genome reference sequence.</title>
        <authorList>
            <person name="Garwood T.J."/>
            <person name="Larsen P.A."/>
            <person name="Fountain-Jones N.M."/>
            <person name="Garbe J.R."/>
            <person name="Macchietto M.G."/>
            <person name="Kania S.A."/>
            <person name="Gerhold R.W."/>
            <person name="Richards J.E."/>
            <person name="Wolf T.M."/>
        </authorList>
    </citation>
    <scope>NUCLEOTIDE SEQUENCE</scope>
    <source>
        <strain evidence="1">MNPRO001-30</strain>
        <tissue evidence="1">Meninges</tissue>
    </source>
</reference>
<accession>A0AAD5N1R7</accession>
<evidence type="ECO:0000313" key="2">
    <source>
        <dbReference type="Proteomes" id="UP001196413"/>
    </source>
</evidence>
<dbReference type="Proteomes" id="UP001196413">
    <property type="component" value="Unassembled WGS sequence"/>
</dbReference>
<organism evidence="1 2">
    <name type="scientific">Parelaphostrongylus tenuis</name>
    <name type="common">Meningeal worm</name>
    <dbReference type="NCBI Taxonomy" id="148309"/>
    <lineage>
        <taxon>Eukaryota</taxon>
        <taxon>Metazoa</taxon>
        <taxon>Ecdysozoa</taxon>
        <taxon>Nematoda</taxon>
        <taxon>Chromadorea</taxon>
        <taxon>Rhabditida</taxon>
        <taxon>Rhabditina</taxon>
        <taxon>Rhabditomorpha</taxon>
        <taxon>Strongyloidea</taxon>
        <taxon>Metastrongylidae</taxon>
        <taxon>Parelaphostrongylus</taxon>
    </lineage>
</organism>
<comment type="caution">
    <text evidence="1">The sequence shown here is derived from an EMBL/GenBank/DDBJ whole genome shotgun (WGS) entry which is preliminary data.</text>
</comment>
<keyword evidence="2" id="KW-1185">Reference proteome</keyword>
<protein>
    <submittedName>
        <fullName evidence="1">StAR- lipid transfer (START) domain containing 4</fullName>
    </submittedName>
</protein>
<gene>
    <name evidence="1" type="primary">STARD4</name>
    <name evidence="1" type="ORF">KIN20_016290</name>
</gene>
<dbReference type="AlphaFoldDB" id="A0AAD5N1R7"/>
<name>A0AAD5N1R7_PARTN</name>
<evidence type="ECO:0000313" key="1">
    <source>
        <dbReference type="EMBL" id="KAJ1357994.1"/>
    </source>
</evidence>
<dbReference type="EMBL" id="JAHQIW010003276">
    <property type="protein sequence ID" value="KAJ1357994.1"/>
    <property type="molecule type" value="Genomic_DNA"/>
</dbReference>